<comment type="caution">
    <text evidence="2">The sequence shown here is derived from an EMBL/GenBank/DDBJ whole genome shotgun (WGS) entry which is preliminary data.</text>
</comment>
<dbReference type="RefSeq" id="WP_121199230.1">
    <property type="nucleotide sequence ID" value="NZ_RBKU01000001.1"/>
</dbReference>
<keyword evidence="3" id="KW-1185">Reference proteome</keyword>
<gene>
    <name evidence="2" type="ORF">BDD43_3985</name>
</gene>
<keyword evidence="1" id="KW-0812">Transmembrane</keyword>
<feature type="transmembrane region" description="Helical" evidence="1">
    <location>
        <begin position="44"/>
        <end position="67"/>
    </location>
</feature>
<dbReference type="AlphaFoldDB" id="A0A495J4Y3"/>
<name>A0A495J4Y3_9SPHI</name>
<dbReference type="Proteomes" id="UP000268007">
    <property type="component" value="Unassembled WGS sequence"/>
</dbReference>
<evidence type="ECO:0000313" key="3">
    <source>
        <dbReference type="Proteomes" id="UP000268007"/>
    </source>
</evidence>
<proteinExistence type="predicted"/>
<keyword evidence="1" id="KW-0472">Membrane</keyword>
<dbReference type="EMBL" id="RBKU01000001">
    <property type="protein sequence ID" value="RKR83771.1"/>
    <property type="molecule type" value="Genomic_DNA"/>
</dbReference>
<keyword evidence="1" id="KW-1133">Transmembrane helix</keyword>
<organism evidence="2 3">
    <name type="scientific">Mucilaginibacter gracilis</name>
    <dbReference type="NCBI Taxonomy" id="423350"/>
    <lineage>
        <taxon>Bacteria</taxon>
        <taxon>Pseudomonadati</taxon>
        <taxon>Bacteroidota</taxon>
        <taxon>Sphingobacteriia</taxon>
        <taxon>Sphingobacteriales</taxon>
        <taxon>Sphingobacteriaceae</taxon>
        <taxon>Mucilaginibacter</taxon>
    </lineage>
</organism>
<reference evidence="2 3" key="1">
    <citation type="submission" date="2018-10" db="EMBL/GenBank/DDBJ databases">
        <title>Genomic Encyclopedia of Archaeal and Bacterial Type Strains, Phase II (KMG-II): from individual species to whole genera.</title>
        <authorList>
            <person name="Goeker M."/>
        </authorList>
    </citation>
    <scope>NUCLEOTIDE SEQUENCE [LARGE SCALE GENOMIC DNA]</scope>
    <source>
        <strain evidence="2 3">DSM 18602</strain>
    </source>
</reference>
<evidence type="ECO:0000256" key="1">
    <source>
        <dbReference type="SAM" id="Phobius"/>
    </source>
</evidence>
<sequence length="70" mass="8202">MEEQVAPVFYAVIVHKTLKFNALLLKYQEIELNYLQLFNIEPKFLLFSQINVAIIAFYSVFKAIIAFTDQ</sequence>
<protein>
    <submittedName>
        <fullName evidence="2">Uncharacterized protein</fullName>
    </submittedName>
</protein>
<accession>A0A495J4Y3</accession>
<evidence type="ECO:0000313" key="2">
    <source>
        <dbReference type="EMBL" id="RKR83771.1"/>
    </source>
</evidence>